<dbReference type="Pfam" id="PF13432">
    <property type="entry name" value="TPR_16"/>
    <property type="match status" value="1"/>
</dbReference>
<dbReference type="PANTHER" id="PTHR46050:SF22">
    <property type="entry name" value="TPR REPEAT-CONTAINING THIOREDOXIN TTL1-LIKE"/>
    <property type="match status" value="1"/>
</dbReference>
<dbReference type="InterPro" id="IPR019734">
    <property type="entry name" value="TPR_rpt"/>
</dbReference>
<accession>A0ABQ7WC09</accession>
<dbReference type="InterPro" id="IPR013766">
    <property type="entry name" value="Thioredoxin_domain"/>
</dbReference>
<keyword evidence="1" id="KW-0802">TPR repeat</keyword>
<feature type="repeat" description="TPR" evidence="1">
    <location>
        <begin position="89"/>
        <end position="122"/>
    </location>
</feature>
<dbReference type="SUPFAM" id="SSF52833">
    <property type="entry name" value="Thioredoxin-like"/>
    <property type="match status" value="1"/>
</dbReference>
<evidence type="ECO:0000256" key="1">
    <source>
        <dbReference type="PROSITE-ProRule" id="PRU00339"/>
    </source>
</evidence>
<dbReference type="PROSITE" id="PS50005">
    <property type="entry name" value="TPR"/>
    <property type="match status" value="2"/>
</dbReference>
<dbReference type="InterPro" id="IPR036249">
    <property type="entry name" value="Thioredoxin-like_sf"/>
</dbReference>
<dbReference type="Gene3D" id="1.25.40.10">
    <property type="entry name" value="Tetratricopeptide repeat domain"/>
    <property type="match status" value="1"/>
</dbReference>
<name>A0ABQ7WC09_SOLTU</name>
<feature type="repeat" description="TPR" evidence="1">
    <location>
        <begin position="55"/>
        <end position="88"/>
    </location>
</feature>
<evidence type="ECO:0000313" key="4">
    <source>
        <dbReference type="Proteomes" id="UP000826656"/>
    </source>
</evidence>
<dbReference type="Pfam" id="PF00085">
    <property type="entry name" value="Thioredoxin"/>
    <property type="match status" value="1"/>
</dbReference>
<dbReference type="InterPro" id="IPR044534">
    <property type="entry name" value="TTL1-4"/>
</dbReference>
<protein>
    <recommendedName>
        <fullName evidence="2">Thioredoxin domain-containing protein</fullName>
    </recommendedName>
</protein>
<feature type="domain" description="Thioredoxin" evidence="2">
    <location>
        <begin position="423"/>
        <end position="511"/>
    </location>
</feature>
<dbReference type="CDD" id="cd02947">
    <property type="entry name" value="TRX_family"/>
    <property type="match status" value="1"/>
</dbReference>
<comment type="caution">
    <text evidence="3">The sequence shown here is derived from an EMBL/GenBank/DDBJ whole genome shotgun (WGS) entry which is preliminary data.</text>
</comment>
<organism evidence="3 4">
    <name type="scientific">Solanum tuberosum</name>
    <name type="common">Potato</name>
    <dbReference type="NCBI Taxonomy" id="4113"/>
    <lineage>
        <taxon>Eukaryota</taxon>
        <taxon>Viridiplantae</taxon>
        <taxon>Streptophyta</taxon>
        <taxon>Embryophyta</taxon>
        <taxon>Tracheophyta</taxon>
        <taxon>Spermatophyta</taxon>
        <taxon>Magnoliopsida</taxon>
        <taxon>eudicotyledons</taxon>
        <taxon>Gunneridae</taxon>
        <taxon>Pentapetalae</taxon>
        <taxon>asterids</taxon>
        <taxon>lamiids</taxon>
        <taxon>Solanales</taxon>
        <taxon>Solanaceae</taxon>
        <taxon>Solanoideae</taxon>
        <taxon>Solaneae</taxon>
        <taxon>Solanum</taxon>
    </lineage>
</organism>
<evidence type="ECO:0000313" key="3">
    <source>
        <dbReference type="EMBL" id="KAH0778269.1"/>
    </source>
</evidence>
<sequence>MSGSKKKSVGSSSLADEMKNSLKFEERSNSGESASVSGHNVSSYAAAALPVEFTPAVWNEKGNEYYEKDDYKEALNFYEKAIASCPGDGGLHYNRAGALIRLKRFTEAIREFEEAIRLAPTLVQPRQCLGLLLLGLGQAENAREHLFSMGQKPDQATLQKLQAVAEHIDKCTEARRLEDWTTMLKEAKAATTSGADSSPQLFACQAEAHLKLHQLTEAETLIYIARMHEPSSARQSKIFGMLSEAYIFFVQAQIDSILGKFDAARTAIEIAARIDHQSAEVTGKRKNTRLVGKARTLGNEHFNSERYAQACNAYGEGLLLDSSNSVLYYSRANCCFKLGEWEKSLADSNRALLFRPEYTKALYLKAASNIKLERWADAVRDYEILRQELPNNKEVAENLSHARVELKKSHREGDGKVELVSDVEKFQAVIASGESVVYFNELSNPECKWMSSVMDTLSVKYRSVIFLKVDVEQSPAIAAAENITVVPRFNLYKDGSRVVNKGTATSNELELLIKDSLIDPI</sequence>
<dbReference type="PANTHER" id="PTHR46050">
    <property type="entry name" value="TPR REPEAT-CONTAINING THIOREDOXIN"/>
    <property type="match status" value="1"/>
</dbReference>
<evidence type="ECO:0000259" key="2">
    <source>
        <dbReference type="Pfam" id="PF00085"/>
    </source>
</evidence>
<reference evidence="3 4" key="1">
    <citation type="journal article" date="2021" name="bioRxiv">
        <title>Chromosome-scale and haplotype-resolved genome assembly of a tetraploid potato cultivar.</title>
        <authorList>
            <person name="Sun H."/>
            <person name="Jiao W.-B."/>
            <person name="Krause K."/>
            <person name="Campoy J.A."/>
            <person name="Goel M."/>
            <person name="Folz-Donahue K."/>
            <person name="Kukat C."/>
            <person name="Huettel B."/>
            <person name="Schneeberger K."/>
        </authorList>
    </citation>
    <scope>NUCLEOTIDE SEQUENCE [LARGE SCALE GENOMIC DNA]</scope>
    <source>
        <strain evidence="3">SolTubOtavaFocal</strain>
        <tissue evidence="3">Leaves</tissue>
    </source>
</reference>
<dbReference type="Proteomes" id="UP000826656">
    <property type="component" value="Unassembled WGS sequence"/>
</dbReference>
<dbReference type="SUPFAM" id="SSF48452">
    <property type="entry name" value="TPR-like"/>
    <property type="match status" value="2"/>
</dbReference>
<gene>
    <name evidence="3" type="ORF">KY290_004696</name>
</gene>
<dbReference type="SMART" id="SM00028">
    <property type="entry name" value="TPR"/>
    <property type="match status" value="7"/>
</dbReference>
<keyword evidence="4" id="KW-1185">Reference proteome</keyword>
<dbReference type="Gene3D" id="3.40.30.10">
    <property type="entry name" value="Glutaredoxin"/>
    <property type="match status" value="1"/>
</dbReference>
<dbReference type="InterPro" id="IPR011990">
    <property type="entry name" value="TPR-like_helical_dom_sf"/>
</dbReference>
<proteinExistence type="predicted"/>
<dbReference type="EMBL" id="JAIVGD010000002">
    <property type="protein sequence ID" value="KAH0778269.1"/>
    <property type="molecule type" value="Genomic_DNA"/>
</dbReference>